<protein>
    <recommendedName>
        <fullName evidence="4">Pentatricopeptide repeat-containing protein</fullName>
    </recommendedName>
</protein>
<dbReference type="PROSITE" id="PS51375">
    <property type="entry name" value="PPR"/>
    <property type="match status" value="4"/>
</dbReference>
<organism evidence="2 3">
    <name type="scientific">Zingiber officinale</name>
    <name type="common">Ginger</name>
    <name type="synonym">Amomum zingiber</name>
    <dbReference type="NCBI Taxonomy" id="94328"/>
    <lineage>
        <taxon>Eukaryota</taxon>
        <taxon>Viridiplantae</taxon>
        <taxon>Streptophyta</taxon>
        <taxon>Embryophyta</taxon>
        <taxon>Tracheophyta</taxon>
        <taxon>Spermatophyta</taxon>
        <taxon>Magnoliopsida</taxon>
        <taxon>Liliopsida</taxon>
        <taxon>Zingiberales</taxon>
        <taxon>Zingiberaceae</taxon>
        <taxon>Zingiber</taxon>
    </lineage>
</organism>
<dbReference type="NCBIfam" id="TIGR00756">
    <property type="entry name" value="PPR"/>
    <property type="match status" value="5"/>
</dbReference>
<dbReference type="GO" id="GO:0003723">
    <property type="term" value="F:RNA binding"/>
    <property type="evidence" value="ECO:0007669"/>
    <property type="project" value="InterPro"/>
</dbReference>
<dbReference type="InterPro" id="IPR046960">
    <property type="entry name" value="PPR_At4g14850-like_plant"/>
</dbReference>
<proteinExistence type="predicted"/>
<accession>A0A8J5M3W8</accession>
<dbReference type="InterPro" id="IPR002885">
    <property type="entry name" value="PPR_rpt"/>
</dbReference>
<gene>
    <name evidence="2" type="ORF">ZIOFF_007556</name>
</gene>
<dbReference type="Pfam" id="PF20431">
    <property type="entry name" value="E_motif"/>
    <property type="match status" value="1"/>
</dbReference>
<dbReference type="FunFam" id="1.25.40.10:FF:000090">
    <property type="entry name" value="Pentatricopeptide repeat-containing protein, chloroplastic"/>
    <property type="match status" value="1"/>
</dbReference>
<evidence type="ECO:0000313" key="2">
    <source>
        <dbReference type="EMBL" id="KAG6533681.1"/>
    </source>
</evidence>
<evidence type="ECO:0008006" key="4">
    <source>
        <dbReference type="Google" id="ProtNLM"/>
    </source>
</evidence>
<dbReference type="Pfam" id="PF01535">
    <property type="entry name" value="PPR"/>
    <property type="match status" value="3"/>
</dbReference>
<feature type="repeat" description="PPR" evidence="1">
    <location>
        <begin position="210"/>
        <end position="244"/>
    </location>
</feature>
<dbReference type="GO" id="GO:0009451">
    <property type="term" value="P:RNA modification"/>
    <property type="evidence" value="ECO:0007669"/>
    <property type="project" value="InterPro"/>
</dbReference>
<evidence type="ECO:0000256" key="1">
    <source>
        <dbReference type="PROSITE-ProRule" id="PRU00708"/>
    </source>
</evidence>
<reference evidence="2 3" key="1">
    <citation type="submission" date="2020-08" db="EMBL/GenBank/DDBJ databases">
        <title>Plant Genome Project.</title>
        <authorList>
            <person name="Zhang R.-G."/>
        </authorList>
    </citation>
    <scope>NUCLEOTIDE SEQUENCE [LARGE SCALE GENOMIC DNA]</scope>
    <source>
        <tissue evidence="2">Rhizome</tissue>
    </source>
</reference>
<sequence length="622" mass="67240">MPWQTPILSSSSSLRSLLNATKSLPQIAQIHQHLAACGLYADPSVATKLLQLYADAGDLPSALRLFAVIPSPSVFAWTPILALLSRSSLHRRCLSSYRSMRFAAVAPDGYVFPLVLRSAASAHGQSRHLAAFHAEAFKFAAEAVLSVTSALIDAYSKAGDLTSARRAFDVAGARDLLSWNCIIAAHASVGLLKEALALLDFMISDGCDPDLVTWNTLMDGYCRAGRFAEARAILHQLARPNEISWTTVIVGYARCGNHEASLEIFSRMMHAGSVLPDLDTLSCAAASCRHVADVSAGRAVHAYGVKTNDVGAFYGSAGAALLLLYAGGSRTAAARSVFELMDPTDVVTWNAVVQGLALCGRRLAALEHFRAMMSRGIGWNHATLSNLLPLCDLKHGEEVHAHVIKHGNGGCIVTEMNALIDMYARSGCIRAARRVFSSMDGKDVATWNTMISGFGSHGLGEQAIELVTRMVQLGFKPNAMTLTSALMACAQCGLVDEGIELFGTMPREFRFSPGEEHYACAVDMLARAGQFTEAGRLAGKMPTARVWGAMLASCRTHQNVEFGRMAFEELVRLEPGNPGNYVTMSNIYARADRWNDAVRVRGMMEREELMKKPSGHSWIEVA</sequence>
<dbReference type="PANTHER" id="PTHR47926">
    <property type="entry name" value="PENTATRICOPEPTIDE REPEAT-CONTAINING PROTEIN"/>
    <property type="match status" value="1"/>
</dbReference>
<keyword evidence="3" id="KW-1185">Reference proteome</keyword>
<evidence type="ECO:0000313" key="3">
    <source>
        <dbReference type="Proteomes" id="UP000734854"/>
    </source>
</evidence>
<dbReference type="AlphaFoldDB" id="A0A8J5M3W8"/>
<dbReference type="OrthoDB" id="185373at2759"/>
<dbReference type="InterPro" id="IPR046848">
    <property type="entry name" value="E_motif"/>
</dbReference>
<feature type="repeat" description="PPR" evidence="1">
    <location>
        <begin position="345"/>
        <end position="379"/>
    </location>
</feature>
<dbReference type="Proteomes" id="UP000734854">
    <property type="component" value="Unassembled WGS sequence"/>
</dbReference>
<name>A0A8J5M3W8_ZINOF</name>
<dbReference type="PANTHER" id="PTHR47926:SF342">
    <property type="entry name" value="TETRATRICOPEPTIDE-LIKE HELICAL DOMAIN-CONTAINING PROTEIN-RELATED"/>
    <property type="match status" value="1"/>
</dbReference>
<feature type="repeat" description="PPR" evidence="1">
    <location>
        <begin position="443"/>
        <end position="477"/>
    </location>
</feature>
<feature type="repeat" description="PPR" evidence="1">
    <location>
        <begin position="175"/>
        <end position="209"/>
    </location>
</feature>
<dbReference type="Pfam" id="PF13041">
    <property type="entry name" value="PPR_2"/>
    <property type="match status" value="2"/>
</dbReference>
<dbReference type="EMBL" id="JACMSC010000002">
    <property type="protein sequence ID" value="KAG6533681.1"/>
    <property type="molecule type" value="Genomic_DNA"/>
</dbReference>
<comment type="caution">
    <text evidence="2">The sequence shown here is derived from an EMBL/GenBank/DDBJ whole genome shotgun (WGS) entry which is preliminary data.</text>
</comment>